<gene>
    <name evidence="2" type="ORF">CASFOL_036448</name>
</gene>
<proteinExistence type="predicted"/>
<accession>A0ABD3BX67</accession>
<reference evidence="3" key="1">
    <citation type="journal article" date="2024" name="IScience">
        <title>Strigolactones Initiate the Formation of Haustorium-like Structures in Castilleja.</title>
        <authorList>
            <person name="Buerger M."/>
            <person name="Peterson D."/>
            <person name="Chory J."/>
        </authorList>
    </citation>
    <scope>NUCLEOTIDE SEQUENCE [LARGE SCALE GENOMIC DNA]</scope>
</reference>
<evidence type="ECO:0000256" key="1">
    <source>
        <dbReference type="SAM" id="MobiDB-lite"/>
    </source>
</evidence>
<feature type="compositionally biased region" description="Basic and acidic residues" evidence="1">
    <location>
        <begin position="33"/>
        <end position="59"/>
    </location>
</feature>
<sequence>MSADKMAEYRKVTTTTTVEETLRYPEPELTEPETTKPEPTKPETTKPETTKPEPTKPETTEPDLTALAGDSASAADGDADQVEGDADGDADQFAVLFDPGLVRIVSRA</sequence>
<keyword evidence="3" id="KW-1185">Reference proteome</keyword>
<evidence type="ECO:0000313" key="3">
    <source>
        <dbReference type="Proteomes" id="UP001632038"/>
    </source>
</evidence>
<name>A0ABD3BX67_9LAMI</name>
<organism evidence="2 3">
    <name type="scientific">Castilleja foliolosa</name>
    <dbReference type="NCBI Taxonomy" id="1961234"/>
    <lineage>
        <taxon>Eukaryota</taxon>
        <taxon>Viridiplantae</taxon>
        <taxon>Streptophyta</taxon>
        <taxon>Embryophyta</taxon>
        <taxon>Tracheophyta</taxon>
        <taxon>Spermatophyta</taxon>
        <taxon>Magnoliopsida</taxon>
        <taxon>eudicotyledons</taxon>
        <taxon>Gunneridae</taxon>
        <taxon>Pentapetalae</taxon>
        <taxon>asterids</taxon>
        <taxon>lamiids</taxon>
        <taxon>Lamiales</taxon>
        <taxon>Orobanchaceae</taxon>
        <taxon>Pedicularideae</taxon>
        <taxon>Castillejinae</taxon>
        <taxon>Castilleja</taxon>
    </lineage>
</organism>
<evidence type="ECO:0000313" key="2">
    <source>
        <dbReference type="EMBL" id="KAL3621536.1"/>
    </source>
</evidence>
<comment type="caution">
    <text evidence="2">The sequence shown here is derived from an EMBL/GenBank/DDBJ whole genome shotgun (WGS) entry which is preliminary data.</text>
</comment>
<dbReference type="Proteomes" id="UP001632038">
    <property type="component" value="Unassembled WGS sequence"/>
</dbReference>
<dbReference type="EMBL" id="JAVIJP010000066">
    <property type="protein sequence ID" value="KAL3621536.1"/>
    <property type="molecule type" value="Genomic_DNA"/>
</dbReference>
<protein>
    <submittedName>
        <fullName evidence="2">Uncharacterized protein</fullName>
    </submittedName>
</protein>
<dbReference type="AlphaFoldDB" id="A0ABD3BX67"/>
<feature type="compositionally biased region" description="Acidic residues" evidence="1">
    <location>
        <begin position="77"/>
        <end position="87"/>
    </location>
</feature>
<feature type="region of interest" description="Disordered" evidence="1">
    <location>
        <begin position="1"/>
        <end position="87"/>
    </location>
</feature>
<feature type="compositionally biased region" description="Low complexity" evidence="1">
    <location>
        <begin position="62"/>
        <end position="76"/>
    </location>
</feature>
<feature type="compositionally biased region" description="Basic and acidic residues" evidence="1">
    <location>
        <begin position="1"/>
        <end position="11"/>
    </location>
</feature>